<evidence type="ECO:0000256" key="2">
    <source>
        <dbReference type="RuleBase" id="RU003452"/>
    </source>
</evidence>
<gene>
    <name evidence="3" type="ORF">GCM10009559_43020</name>
</gene>
<name>A0ABP4B2I5_9PSEU</name>
<dbReference type="InterPro" id="IPR038765">
    <property type="entry name" value="Papain-like_cys_pep_sf"/>
</dbReference>
<proteinExistence type="inferred from homology"/>
<dbReference type="EMBL" id="BAAAHP010000117">
    <property type="protein sequence ID" value="GAA0945090.1"/>
    <property type="molecule type" value="Genomic_DNA"/>
</dbReference>
<dbReference type="PANTHER" id="PTHR11786:SF0">
    <property type="entry name" value="ARYLAMINE N-ACETYLTRANSFERASE 4-RELATED"/>
    <property type="match status" value="1"/>
</dbReference>
<protein>
    <submittedName>
        <fullName evidence="3">Arylamine N-acetyltransferase</fullName>
    </submittedName>
</protein>
<sequence length="258" mass="28673">MDVAAYLSRIGASQPAAPTSASLTALHRAHVRSVPFEDYDVHTGVAISLDPAALERKIVRRRRGGYCYELNGLFGLLLRELGFAVTFVAAFSLDDDGTRGPEGDHLRLLVDAVDGSWIVDVGNGARWPEPVPRRPGVHGPVQVRRDGDVWWTAERRGNGEWERGWAWTAQPRVLADFTERNRYQQYDPCSDFVGRRLAAIATPTGRISLVNGVFAELADGQRTEREVAPDEEWALLADRFGIVLDRQWAERVPQLAGC</sequence>
<reference evidence="4" key="1">
    <citation type="journal article" date="2019" name="Int. J. Syst. Evol. Microbiol.">
        <title>The Global Catalogue of Microorganisms (GCM) 10K type strain sequencing project: providing services to taxonomists for standard genome sequencing and annotation.</title>
        <authorList>
            <consortium name="The Broad Institute Genomics Platform"/>
            <consortium name="The Broad Institute Genome Sequencing Center for Infectious Disease"/>
            <person name="Wu L."/>
            <person name="Ma J."/>
        </authorList>
    </citation>
    <scope>NUCLEOTIDE SEQUENCE [LARGE SCALE GENOMIC DNA]</scope>
    <source>
        <strain evidence="4">JCM 11117</strain>
    </source>
</reference>
<dbReference type="Gene3D" id="2.40.128.150">
    <property type="entry name" value="Cysteine proteinases"/>
    <property type="match status" value="1"/>
</dbReference>
<dbReference type="RefSeq" id="WP_343943278.1">
    <property type="nucleotide sequence ID" value="NZ_BAAAHP010000117.1"/>
</dbReference>
<keyword evidence="4" id="KW-1185">Reference proteome</keyword>
<dbReference type="PRINTS" id="PR01543">
    <property type="entry name" value="ANATRNSFRASE"/>
</dbReference>
<dbReference type="Gene3D" id="3.30.2140.10">
    <property type="entry name" value="Arylamine N-acetyltransferase"/>
    <property type="match status" value="1"/>
</dbReference>
<dbReference type="Pfam" id="PF00797">
    <property type="entry name" value="Acetyltransf_2"/>
    <property type="match status" value="1"/>
</dbReference>
<dbReference type="SUPFAM" id="SSF54001">
    <property type="entry name" value="Cysteine proteinases"/>
    <property type="match status" value="1"/>
</dbReference>
<evidence type="ECO:0000313" key="4">
    <source>
        <dbReference type="Proteomes" id="UP001499967"/>
    </source>
</evidence>
<evidence type="ECO:0000256" key="1">
    <source>
        <dbReference type="ARBA" id="ARBA00006547"/>
    </source>
</evidence>
<comment type="caution">
    <text evidence="3">The sequence shown here is derived from an EMBL/GenBank/DDBJ whole genome shotgun (WGS) entry which is preliminary data.</text>
</comment>
<accession>A0ABP4B2I5</accession>
<evidence type="ECO:0000313" key="3">
    <source>
        <dbReference type="EMBL" id="GAA0945090.1"/>
    </source>
</evidence>
<comment type="similarity">
    <text evidence="1 2">Belongs to the arylamine N-acetyltransferase family.</text>
</comment>
<dbReference type="PANTHER" id="PTHR11786">
    <property type="entry name" value="N-HYDROXYARYLAMINE O-ACETYLTRANSFERASE"/>
    <property type="match status" value="1"/>
</dbReference>
<organism evidence="3 4">
    <name type="scientific">Pseudonocardia zijingensis</name>
    <dbReference type="NCBI Taxonomy" id="153376"/>
    <lineage>
        <taxon>Bacteria</taxon>
        <taxon>Bacillati</taxon>
        <taxon>Actinomycetota</taxon>
        <taxon>Actinomycetes</taxon>
        <taxon>Pseudonocardiales</taxon>
        <taxon>Pseudonocardiaceae</taxon>
        <taxon>Pseudonocardia</taxon>
    </lineage>
</organism>
<dbReference type="Proteomes" id="UP001499967">
    <property type="component" value="Unassembled WGS sequence"/>
</dbReference>
<dbReference type="InterPro" id="IPR001447">
    <property type="entry name" value="Arylamine_N-AcTrfase"/>
</dbReference>